<gene>
    <name evidence="4" type="ORF">GTU67_09090</name>
</gene>
<comment type="similarity">
    <text evidence="1 3">Belongs to the short-chain dehydrogenases/reductases (SDR) family.</text>
</comment>
<name>A0A842HP67_9BURK</name>
<dbReference type="PANTHER" id="PTHR43639">
    <property type="entry name" value="OXIDOREDUCTASE, SHORT-CHAIN DEHYDROGENASE/REDUCTASE FAMILY (AFU_ORTHOLOGUE AFUA_5G02870)"/>
    <property type="match status" value="1"/>
</dbReference>
<dbReference type="PRINTS" id="PR00081">
    <property type="entry name" value="GDHRDH"/>
</dbReference>
<dbReference type="InterPro" id="IPR036291">
    <property type="entry name" value="NAD(P)-bd_dom_sf"/>
</dbReference>
<dbReference type="Proteomes" id="UP000545386">
    <property type="component" value="Unassembled WGS sequence"/>
</dbReference>
<dbReference type="Pfam" id="PF00106">
    <property type="entry name" value="adh_short"/>
    <property type="match status" value="1"/>
</dbReference>
<dbReference type="EMBL" id="JACJUU010000006">
    <property type="protein sequence ID" value="MBC2770063.1"/>
    <property type="molecule type" value="Genomic_DNA"/>
</dbReference>
<evidence type="ECO:0000313" key="5">
    <source>
        <dbReference type="Proteomes" id="UP000545386"/>
    </source>
</evidence>
<dbReference type="NCBIfam" id="NF006597">
    <property type="entry name" value="PRK09134.1"/>
    <property type="match status" value="1"/>
</dbReference>
<dbReference type="AlphaFoldDB" id="A0A842HP67"/>
<reference evidence="4 5" key="1">
    <citation type="submission" date="2020-08" db="EMBL/GenBank/DDBJ databases">
        <title>Paraeoetvoesia sp. YC-7-48 draft genome sequence.</title>
        <authorList>
            <person name="Yao L."/>
        </authorList>
    </citation>
    <scope>NUCLEOTIDE SEQUENCE [LARGE SCALE GENOMIC DNA]</scope>
    <source>
        <strain evidence="5">YC-7-48</strain>
    </source>
</reference>
<accession>A0A842HP67</accession>
<organism evidence="4 5">
    <name type="scientific">Pusillimonas minor</name>
    <dbReference type="NCBI Taxonomy" id="2697024"/>
    <lineage>
        <taxon>Bacteria</taxon>
        <taxon>Pseudomonadati</taxon>
        <taxon>Pseudomonadota</taxon>
        <taxon>Betaproteobacteria</taxon>
        <taxon>Burkholderiales</taxon>
        <taxon>Alcaligenaceae</taxon>
        <taxon>Pusillimonas</taxon>
    </lineage>
</organism>
<keyword evidence="2" id="KW-0560">Oxidoreductase</keyword>
<dbReference type="InterPro" id="IPR002347">
    <property type="entry name" value="SDR_fam"/>
</dbReference>
<sequence length="257" mass="27458">MTDRSEAQKIVLITGAAKRLGREVALKFARSGWGVAIHYNRSGADAERTLAELQQMGVRCTAVGGDLANPEAPLAVFKQTLDALGQVDAVVNNASLFEFDDPKTFSVASLQAHIMPNLAAPLLLAQQLAAHIETRPNAQGVIVNLLDQKLWSYNPDFFSYTLTKAALQAATTMLAQAFAPRLRVVGVAPGLTLPSHLQTEADFERTHALSPLGKASSPEDIARAILFAAETPSMTGTSIVVDGGQHLLGLQRDFSCL</sequence>
<dbReference type="Gene3D" id="3.40.50.720">
    <property type="entry name" value="NAD(P)-binding Rossmann-like Domain"/>
    <property type="match status" value="1"/>
</dbReference>
<evidence type="ECO:0000313" key="4">
    <source>
        <dbReference type="EMBL" id="MBC2770063.1"/>
    </source>
</evidence>
<dbReference type="RefSeq" id="WP_185779771.1">
    <property type="nucleotide sequence ID" value="NZ_JACJUU010000006.1"/>
</dbReference>
<protein>
    <submittedName>
        <fullName evidence="4">SDR family oxidoreductase</fullName>
    </submittedName>
</protein>
<comment type="caution">
    <text evidence="4">The sequence shown here is derived from an EMBL/GenBank/DDBJ whole genome shotgun (WGS) entry which is preliminary data.</text>
</comment>
<evidence type="ECO:0000256" key="1">
    <source>
        <dbReference type="ARBA" id="ARBA00006484"/>
    </source>
</evidence>
<evidence type="ECO:0000256" key="3">
    <source>
        <dbReference type="RuleBase" id="RU000363"/>
    </source>
</evidence>
<proteinExistence type="inferred from homology"/>
<dbReference type="GO" id="GO:0016491">
    <property type="term" value="F:oxidoreductase activity"/>
    <property type="evidence" value="ECO:0007669"/>
    <property type="project" value="UniProtKB-KW"/>
</dbReference>
<keyword evidence="5" id="KW-1185">Reference proteome</keyword>
<dbReference type="PRINTS" id="PR00080">
    <property type="entry name" value="SDRFAMILY"/>
</dbReference>
<dbReference type="PANTHER" id="PTHR43639:SF1">
    <property type="entry name" value="SHORT-CHAIN DEHYDROGENASE_REDUCTASE FAMILY PROTEIN"/>
    <property type="match status" value="1"/>
</dbReference>
<dbReference type="SUPFAM" id="SSF51735">
    <property type="entry name" value="NAD(P)-binding Rossmann-fold domains"/>
    <property type="match status" value="1"/>
</dbReference>
<evidence type="ECO:0000256" key="2">
    <source>
        <dbReference type="ARBA" id="ARBA00023002"/>
    </source>
</evidence>